<dbReference type="PANTHER" id="PTHR16943">
    <property type="entry name" value="2-METHYLCITRATE DEHYDRATASE-RELATED"/>
    <property type="match status" value="1"/>
</dbReference>
<comment type="caution">
    <text evidence="4">The sequence shown here is derived from an EMBL/GenBank/DDBJ whole genome shotgun (WGS) entry which is preliminary data.</text>
</comment>
<name>A0A415SDQ5_MEDGN</name>
<dbReference type="InterPro" id="IPR042183">
    <property type="entry name" value="MmgE/PrpD_sf_1"/>
</dbReference>
<accession>A0A415SDQ5</accession>
<dbReference type="InterPro" id="IPR036148">
    <property type="entry name" value="MmgE/PrpD_sf"/>
</dbReference>
<evidence type="ECO:0000313" key="5">
    <source>
        <dbReference type="Proteomes" id="UP000285610"/>
    </source>
</evidence>
<dbReference type="EMBL" id="QRQE01000002">
    <property type="protein sequence ID" value="RHM81426.1"/>
    <property type="molecule type" value="Genomic_DNA"/>
</dbReference>
<dbReference type="InterPro" id="IPR042188">
    <property type="entry name" value="MmgE/PrpD_sf_2"/>
</dbReference>
<dbReference type="Gene3D" id="1.10.4100.10">
    <property type="entry name" value="2-methylcitrate dehydratase PrpD"/>
    <property type="match status" value="1"/>
</dbReference>
<dbReference type="Gene3D" id="3.30.1330.120">
    <property type="entry name" value="2-methylcitrate dehydratase PrpD"/>
    <property type="match status" value="1"/>
</dbReference>
<dbReference type="InterPro" id="IPR045337">
    <property type="entry name" value="MmgE_PrpD_C"/>
</dbReference>
<dbReference type="Proteomes" id="UP000285610">
    <property type="component" value="Unassembled WGS sequence"/>
</dbReference>
<evidence type="ECO:0000259" key="2">
    <source>
        <dbReference type="Pfam" id="PF03972"/>
    </source>
</evidence>
<evidence type="ECO:0000256" key="1">
    <source>
        <dbReference type="ARBA" id="ARBA00006174"/>
    </source>
</evidence>
<reference evidence="4 5" key="1">
    <citation type="submission" date="2018-08" db="EMBL/GenBank/DDBJ databases">
        <title>A genome reference for cultivated species of the human gut microbiota.</title>
        <authorList>
            <person name="Zou Y."/>
            <person name="Xue W."/>
            <person name="Luo G."/>
        </authorList>
    </citation>
    <scope>NUCLEOTIDE SEQUENCE [LARGE SCALE GENOMIC DNA]</scope>
    <source>
        <strain evidence="4 5">AF33-12</strain>
    </source>
</reference>
<dbReference type="Pfam" id="PF19305">
    <property type="entry name" value="MmgE_PrpD_C"/>
    <property type="match status" value="1"/>
</dbReference>
<dbReference type="AlphaFoldDB" id="A0A415SDQ5"/>
<comment type="similarity">
    <text evidence="1">Belongs to the PrpD family.</text>
</comment>
<dbReference type="RefSeq" id="WP_118444104.1">
    <property type="nucleotide sequence ID" value="NZ_JBCPGC010000002.1"/>
</dbReference>
<evidence type="ECO:0000313" key="4">
    <source>
        <dbReference type="EMBL" id="RHM81426.1"/>
    </source>
</evidence>
<dbReference type="GO" id="GO:0016829">
    <property type="term" value="F:lyase activity"/>
    <property type="evidence" value="ECO:0007669"/>
    <property type="project" value="InterPro"/>
</dbReference>
<evidence type="ECO:0000259" key="3">
    <source>
        <dbReference type="Pfam" id="PF19305"/>
    </source>
</evidence>
<feature type="domain" description="MmgE/PrpD C-terminal" evidence="3">
    <location>
        <begin position="267"/>
        <end position="435"/>
    </location>
</feature>
<gene>
    <name evidence="4" type="ORF">DWZ50_01115</name>
</gene>
<proteinExistence type="inferred from homology"/>
<dbReference type="InterPro" id="IPR045336">
    <property type="entry name" value="MmgE_PrpD_N"/>
</dbReference>
<dbReference type="PANTHER" id="PTHR16943:SF8">
    <property type="entry name" value="2-METHYLCITRATE DEHYDRATASE"/>
    <property type="match status" value="1"/>
</dbReference>
<protein>
    <submittedName>
        <fullName evidence="4">MmgE/PrpD family protein</fullName>
    </submittedName>
</protein>
<dbReference type="InterPro" id="IPR005656">
    <property type="entry name" value="MmgE_PrpD"/>
</dbReference>
<feature type="domain" description="MmgE/PrpD N-terminal" evidence="2">
    <location>
        <begin position="8"/>
        <end position="247"/>
    </location>
</feature>
<dbReference type="SUPFAM" id="SSF103378">
    <property type="entry name" value="2-methylcitrate dehydratase PrpD"/>
    <property type="match status" value="1"/>
</dbReference>
<dbReference type="Pfam" id="PF03972">
    <property type="entry name" value="MmgE_PrpD_N"/>
    <property type="match status" value="1"/>
</dbReference>
<sequence length="449" mass="48680">MDNCTLTEKLADFSLGLVYDDIPELAKIKAKDAVIDYLGCILGAADSAEAAIIDDLVFEAAAPAEATLVGSWKKSSAHYAAMSNAYRCHILEFDDGAGGMHTGTTILPAAIAAAEKYGASGKELIRAIVLGIEAACRISLAAGVSQNKYWHSTGTCGVFGAAMASGIIMGLDRDQLVWSLGNAGTMAAGLWQFNQEGAMTKYLHCAKAAADGLLASMLAKRGYTGARKIIEGEKGFIVSHSEEKNPERFFETLGNEYMIEMLSIKPFPSCSHTHAAISASLQLKEKYDIKAEEIDKIIITTYKDAPITARNNKTFVTSREAKFSISGGAAAALLRGRVDKNTFSMESIVQPELLELVAKTEIQIDDEMTQNYPRQWAAAVEVQTARGSFKIVEKEPWGDLRDAMPLNKLKVKYKQLAEGVISDKAAELLWERCLKLEDLDNVKNLFAGL</sequence>
<organism evidence="4 5">
    <name type="scientific">Mediterraneibacter gnavus</name>
    <name type="common">Ruminococcus gnavus</name>
    <dbReference type="NCBI Taxonomy" id="33038"/>
    <lineage>
        <taxon>Bacteria</taxon>
        <taxon>Bacillati</taxon>
        <taxon>Bacillota</taxon>
        <taxon>Clostridia</taxon>
        <taxon>Lachnospirales</taxon>
        <taxon>Lachnospiraceae</taxon>
        <taxon>Mediterraneibacter</taxon>
    </lineage>
</organism>